<keyword evidence="4" id="KW-1185">Reference proteome</keyword>
<organism evidence="3 5">
    <name type="scientific">Leyella lascolaii</name>
    <dbReference type="NCBI Taxonomy" id="1776379"/>
    <lineage>
        <taxon>Bacteria</taxon>
        <taxon>Pseudomonadati</taxon>
        <taxon>Bacteroidota</taxon>
        <taxon>Bacteroidia</taxon>
        <taxon>Bacteroidales</taxon>
        <taxon>Prevotellaceae</taxon>
        <taxon>Leyella</taxon>
    </lineage>
</organism>
<dbReference type="Proteomes" id="UP001167831">
    <property type="component" value="Unassembled WGS sequence"/>
</dbReference>
<comment type="caution">
    <text evidence="3">The sequence shown here is derived from an EMBL/GenBank/DDBJ whole genome shotgun (WGS) entry which is preliminary data.</text>
</comment>
<dbReference type="RefSeq" id="WP_289824784.1">
    <property type="nucleotide sequence ID" value="NZ_JAUEIE010000002.1"/>
</dbReference>
<evidence type="ECO:0000313" key="2">
    <source>
        <dbReference type="EMBL" id="MDN0022142.1"/>
    </source>
</evidence>
<reference evidence="3" key="2">
    <citation type="submission" date="2023-08" db="EMBL/GenBank/DDBJ databases">
        <title>Identification and characterization of horizontal gene transfer across gut microbiota members of farm animals based on homology search.</title>
        <authorList>
            <person name="Schwarzerova J."/>
            <person name="Nykrynova M."/>
            <person name="Jureckova K."/>
            <person name="Cejkova D."/>
            <person name="Rychlik I."/>
        </authorList>
    </citation>
    <scope>NUCLEOTIDE SEQUENCE</scope>
    <source>
        <strain evidence="3">ET15</strain>
        <strain evidence="2">ET37</strain>
    </source>
</reference>
<proteinExistence type="predicted"/>
<protein>
    <submittedName>
        <fullName evidence="3">Uncharacterized protein</fullName>
    </submittedName>
</protein>
<dbReference type="EMBL" id="JAUEIE010000002">
    <property type="protein sequence ID" value="MDN0022142.1"/>
    <property type="molecule type" value="Genomic_DNA"/>
</dbReference>
<sequence length="313" mass="35572">MNAIYRLSATLTMAVLAMSVFAQQHIGKAIDKFLQDKKSHEYIISNNKNNEYVPEAGKNAMFHEIRFRLIRADIDKLERLRKAFLNDSGKAYFIMMKDAGSGSGETCNIAYGADISKSYTFGTHYDRNYIVLNFRDDSDTTWRWSYALVWYEEKVRDGKGEHNYYSGSIHIIYSRDPKANKEKKENVAVRTTILPDGTVVTYNNENDTKTVIYKNGNIVDDGSDELGDVNSQSKFLDLFGNLRSVFMDAVREQSGIAMETTIANRMLSLCKSKGSLLSKDERALCRTTLTDMSSETYDKYVKSLLKMAADALR</sequence>
<feature type="signal peptide" evidence="1">
    <location>
        <begin position="1"/>
        <end position="22"/>
    </location>
</feature>
<dbReference type="EMBL" id="JAUEIF010000002">
    <property type="protein sequence ID" value="MDN0024465.1"/>
    <property type="molecule type" value="Genomic_DNA"/>
</dbReference>
<gene>
    <name evidence="2" type="ORF">QVN81_03760</name>
    <name evidence="3" type="ORF">QVN84_02840</name>
</gene>
<feature type="chain" id="PRO_5043633663" evidence="1">
    <location>
        <begin position="23"/>
        <end position="313"/>
    </location>
</feature>
<evidence type="ECO:0000313" key="3">
    <source>
        <dbReference type="EMBL" id="MDN0024465.1"/>
    </source>
</evidence>
<accession>A0AAW7JGT1</accession>
<reference evidence="3" key="1">
    <citation type="submission" date="2023-06" db="EMBL/GenBank/DDBJ databases">
        <authorList>
            <person name="Zeman M."/>
            <person name="Kubasova T."/>
            <person name="Jahodarova E."/>
            <person name="Nykrynova M."/>
            <person name="Rychlik I."/>
        </authorList>
    </citation>
    <scope>NUCLEOTIDE SEQUENCE</scope>
    <source>
        <strain evidence="3">ET15</strain>
        <strain evidence="2">ET37</strain>
    </source>
</reference>
<dbReference type="Proteomes" id="UP001168478">
    <property type="component" value="Unassembled WGS sequence"/>
</dbReference>
<dbReference type="AlphaFoldDB" id="A0AAW7JGT1"/>
<evidence type="ECO:0000256" key="1">
    <source>
        <dbReference type="SAM" id="SignalP"/>
    </source>
</evidence>
<evidence type="ECO:0000313" key="4">
    <source>
        <dbReference type="Proteomes" id="UP001167831"/>
    </source>
</evidence>
<evidence type="ECO:0000313" key="5">
    <source>
        <dbReference type="Proteomes" id="UP001168478"/>
    </source>
</evidence>
<dbReference type="InterPro" id="IPR047002">
    <property type="entry name" value="Tcp10_C_sf"/>
</dbReference>
<dbReference type="Gene3D" id="2.60.450.20">
    <property type="match status" value="1"/>
</dbReference>
<keyword evidence="1" id="KW-0732">Signal</keyword>
<name>A0AAW7JGT1_9BACT</name>